<dbReference type="Proteomes" id="UP001465119">
    <property type="component" value="Unassembled WGS sequence"/>
</dbReference>
<sequence>IFHGTKYKVVYEPNMEDYLLCHAAFVMPAAFACYKTDGDLKKLRGDTAYLNRVLDANIEGYRAIRDAGHTILPKEDADFEGEKYRKTCLRFFKLMCATSLGKLCASDHAMNAIDEMSALNRDLKKFFDEHGAVYPVWQALEAEAGRYLQ</sequence>
<evidence type="ECO:0000313" key="2">
    <source>
        <dbReference type="Proteomes" id="UP001465119"/>
    </source>
</evidence>
<gene>
    <name evidence="1" type="ORF">WMO20_14335</name>
</gene>
<organism evidence="1 2">
    <name type="scientific">Faecalibacterium intestinale</name>
    <dbReference type="NCBI Taxonomy" id="3133155"/>
    <lineage>
        <taxon>Bacteria</taxon>
        <taxon>Bacillati</taxon>
        <taxon>Bacillota</taxon>
        <taxon>Clostridia</taxon>
        <taxon>Eubacteriales</taxon>
        <taxon>Oscillospiraceae</taxon>
        <taxon>Faecalibacterium</taxon>
    </lineage>
</organism>
<keyword evidence="2" id="KW-1185">Reference proteome</keyword>
<protein>
    <submittedName>
        <fullName evidence="1">Ketopantoate reductase family protein</fullName>
    </submittedName>
</protein>
<name>A0ABV1C6A0_9FIRM</name>
<reference evidence="1 2" key="1">
    <citation type="submission" date="2024-03" db="EMBL/GenBank/DDBJ databases">
        <title>Human intestinal bacterial collection.</title>
        <authorList>
            <person name="Pauvert C."/>
            <person name="Hitch T.C.A."/>
            <person name="Clavel T."/>
        </authorList>
    </citation>
    <scope>NUCLEOTIDE SEQUENCE [LARGE SCALE GENOMIC DNA]</scope>
    <source>
        <strain evidence="1 2">CLA-AA-H281</strain>
    </source>
</reference>
<feature type="non-terminal residue" evidence="1">
    <location>
        <position position="1"/>
    </location>
</feature>
<evidence type="ECO:0000313" key="1">
    <source>
        <dbReference type="EMBL" id="MEQ2387089.1"/>
    </source>
</evidence>
<accession>A0ABV1C6A0</accession>
<comment type="caution">
    <text evidence="1">The sequence shown here is derived from an EMBL/GenBank/DDBJ whole genome shotgun (WGS) entry which is preliminary data.</text>
</comment>
<proteinExistence type="predicted"/>
<dbReference type="EMBL" id="JBBMEN010000060">
    <property type="protein sequence ID" value="MEQ2387089.1"/>
    <property type="molecule type" value="Genomic_DNA"/>
</dbReference>